<dbReference type="AlphaFoldDB" id="A0A3M2KQ73"/>
<gene>
    <name evidence="2" type="ORF">EBN03_32700</name>
</gene>
<sequence length="115" mass="12646">MQVGIVRPLSDGDRVVAAVAEVRDAARAGGFRVFWTRHMSLPPAATALAYATEHRALRSLLLDLRRALPDLRVRTLTRAEEAAEGGGFRAPQSREHGPRPPRSSAPTDRFRPIAR</sequence>
<comment type="caution">
    <text evidence="2">The sequence shown here is derived from an EMBL/GenBank/DDBJ whole genome shotgun (WGS) entry which is preliminary data.</text>
</comment>
<dbReference type="EMBL" id="RFFH01000030">
    <property type="protein sequence ID" value="RMI27807.1"/>
    <property type="molecule type" value="Genomic_DNA"/>
</dbReference>
<dbReference type="Proteomes" id="UP000279275">
    <property type="component" value="Unassembled WGS sequence"/>
</dbReference>
<proteinExistence type="predicted"/>
<evidence type="ECO:0000256" key="1">
    <source>
        <dbReference type="SAM" id="MobiDB-lite"/>
    </source>
</evidence>
<evidence type="ECO:0000313" key="2">
    <source>
        <dbReference type="EMBL" id="RMI27807.1"/>
    </source>
</evidence>
<dbReference type="InterPro" id="IPR036380">
    <property type="entry name" value="Isochorismatase-like_sf"/>
</dbReference>
<dbReference type="SUPFAM" id="SSF52499">
    <property type="entry name" value="Isochorismatase-like hydrolases"/>
    <property type="match status" value="1"/>
</dbReference>
<evidence type="ECO:0000313" key="3">
    <source>
        <dbReference type="Proteomes" id="UP000279275"/>
    </source>
</evidence>
<name>A0A3M2KQ73_9NOCA</name>
<feature type="region of interest" description="Disordered" evidence="1">
    <location>
        <begin position="79"/>
        <end position="115"/>
    </location>
</feature>
<keyword evidence="3" id="KW-1185">Reference proteome</keyword>
<reference evidence="2 3" key="1">
    <citation type="submission" date="2018-10" db="EMBL/GenBank/DDBJ databases">
        <title>Isolation from cow dung.</title>
        <authorList>
            <person name="Ling L."/>
        </authorList>
    </citation>
    <scope>NUCLEOTIDE SEQUENCE [LARGE SCALE GENOMIC DNA]</scope>
    <source>
        <strain evidence="2 3">NEAU-LL90</strain>
    </source>
</reference>
<accession>A0A3M2KQ73</accession>
<protein>
    <submittedName>
        <fullName evidence="2">Uncharacterized protein</fullName>
    </submittedName>
</protein>
<organism evidence="2 3">
    <name type="scientific">Nocardia stercoris</name>
    <dbReference type="NCBI Taxonomy" id="2483361"/>
    <lineage>
        <taxon>Bacteria</taxon>
        <taxon>Bacillati</taxon>
        <taxon>Actinomycetota</taxon>
        <taxon>Actinomycetes</taxon>
        <taxon>Mycobacteriales</taxon>
        <taxon>Nocardiaceae</taxon>
        <taxon>Nocardia</taxon>
    </lineage>
</organism>